<dbReference type="RefSeq" id="WP_012383610.1">
    <property type="nucleotide sequence ID" value="NC_010581.1"/>
</dbReference>
<protein>
    <recommendedName>
        <fullName evidence="3">Tetratricopeptide TPR_2 repeat protein</fullName>
    </recommendedName>
</protein>
<reference evidence="1 2" key="2">
    <citation type="journal article" date="2010" name="J. Bacteriol.">
        <title>Complete genome sequence of Beijerinckia indica subsp. indica.</title>
        <authorList>
            <person name="Tamas I."/>
            <person name="Dedysh S.N."/>
            <person name="Liesack W."/>
            <person name="Stott M.B."/>
            <person name="Alam M."/>
            <person name="Murrell J.C."/>
            <person name="Dunfield P.F."/>
        </authorList>
    </citation>
    <scope>NUCLEOTIDE SEQUENCE [LARGE SCALE GENOMIC DNA]</scope>
    <source>
        <strain evidence="2">ATCC 9039 / DSM 1715 / NCIMB 8712</strain>
    </source>
</reference>
<sequence length="168" mass="19515">MLDDEAWLERRYYGGDLPAAAERALHAVGLNWENEEVSEAYIQEALALAPNHLAVHFGAYKFYYYRRRLKEALPHVEAWVVDALRRNAFPEDWRQVTGAHADFNNFDGEPRVFLFSLRAYGWLLARLRRIAEGREALLKVAELDLKDRMGALRLLAIIDQGNREEEED</sequence>
<organism evidence="1 2">
    <name type="scientific">Beijerinckia indica subsp. indica (strain ATCC 9039 / DSM 1715 / NCIMB 8712)</name>
    <dbReference type="NCBI Taxonomy" id="395963"/>
    <lineage>
        <taxon>Bacteria</taxon>
        <taxon>Pseudomonadati</taxon>
        <taxon>Pseudomonadota</taxon>
        <taxon>Alphaproteobacteria</taxon>
        <taxon>Hyphomicrobiales</taxon>
        <taxon>Beijerinckiaceae</taxon>
        <taxon>Beijerinckia</taxon>
    </lineage>
</organism>
<dbReference type="InterPro" id="IPR011990">
    <property type="entry name" value="TPR-like_helical_dom_sf"/>
</dbReference>
<dbReference type="eggNOG" id="COG0457">
    <property type="taxonomic scope" value="Bacteria"/>
</dbReference>
<name>B2IFP1_BEII9</name>
<evidence type="ECO:0000313" key="2">
    <source>
        <dbReference type="Proteomes" id="UP000001695"/>
    </source>
</evidence>
<accession>B2IFP1</accession>
<proteinExistence type="predicted"/>
<dbReference type="Proteomes" id="UP000001695">
    <property type="component" value="Chromosome"/>
</dbReference>
<dbReference type="EMBL" id="CP001016">
    <property type="protein sequence ID" value="ACB94252.1"/>
    <property type="molecule type" value="Genomic_DNA"/>
</dbReference>
<dbReference type="Gene3D" id="1.25.40.10">
    <property type="entry name" value="Tetratricopeptide repeat domain"/>
    <property type="match status" value="1"/>
</dbReference>
<gene>
    <name evidence="1" type="ordered locus">Bind_0601</name>
</gene>
<evidence type="ECO:0008006" key="3">
    <source>
        <dbReference type="Google" id="ProtNLM"/>
    </source>
</evidence>
<dbReference type="AlphaFoldDB" id="B2IFP1"/>
<dbReference type="KEGG" id="bid:Bind_0601"/>
<reference evidence="2" key="1">
    <citation type="submission" date="2008-03" db="EMBL/GenBank/DDBJ databases">
        <title>Complete sequence of chromosome of Beijerinckia indica subsp. indica ATCC 9039.</title>
        <authorList>
            <consortium name="US DOE Joint Genome Institute"/>
            <person name="Copeland A."/>
            <person name="Lucas S."/>
            <person name="Lapidus A."/>
            <person name="Glavina del Rio T."/>
            <person name="Dalin E."/>
            <person name="Tice H."/>
            <person name="Bruce D."/>
            <person name="Goodwin L."/>
            <person name="Pitluck S."/>
            <person name="LaButti K."/>
            <person name="Schmutz J."/>
            <person name="Larimer F."/>
            <person name="Land M."/>
            <person name="Hauser L."/>
            <person name="Kyrpides N."/>
            <person name="Mikhailova N."/>
            <person name="Dunfield P.F."/>
            <person name="Dedysh S.N."/>
            <person name="Liesack W."/>
            <person name="Saw J.H."/>
            <person name="Alam M."/>
            <person name="Chen Y."/>
            <person name="Murrell J.C."/>
            <person name="Richardson P."/>
        </authorList>
    </citation>
    <scope>NUCLEOTIDE SEQUENCE [LARGE SCALE GENOMIC DNA]</scope>
    <source>
        <strain evidence="2">ATCC 9039 / DSM 1715 / NCIMB 8712</strain>
    </source>
</reference>
<dbReference type="STRING" id="395963.Bind_0601"/>
<evidence type="ECO:0000313" key="1">
    <source>
        <dbReference type="EMBL" id="ACB94252.1"/>
    </source>
</evidence>
<keyword evidence="2" id="KW-1185">Reference proteome</keyword>
<dbReference type="HOGENOM" id="CLU_114962_0_0_5"/>